<evidence type="ECO:0000256" key="2">
    <source>
        <dbReference type="ARBA" id="ARBA00006490"/>
    </source>
</evidence>
<proteinExistence type="inferred from homology"/>
<evidence type="ECO:0000256" key="3">
    <source>
        <dbReference type="ARBA" id="ARBA00012239"/>
    </source>
</evidence>
<dbReference type="Gene3D" id="3.40.640.10">
    <property type="entry name" value="Type I PLP-dependent aspartate aminotransferase-like (Major domain)"/>
    <property type="match status" value="1"/>
</dbReference>
<evidence type="ECO:0000256" key="5">
    <source>
        <dbReference type="ARBA" id="ARBA00022898"/>
    </source>
</evidence>
<keyword evidence="6" id="KW-0408">Iron</keyword>
<sequence length="272" mass="29056">EIVFTAGATEANNLAIIGSALSSNDRKHLITTAIEHHAVLHTVEWLGTQGFDTTILDVDPTGQVDPEQVREAIRPDTLLVSVMTGNNEIGTLQPIGEIGRICREHDVLLHTDAVQALGKIPLPMDAVDLLSISAHKFHGPKGVGFLFVRKGIKLMPILHGGGHERGRRSGTEDVPGIVGMAAAARLAIREQEGVSSRMRGLRAQMIDVVAQLPGTRLNGHRGESLPHIANFSFEAIEGESLVMRLDERGIAVSTGSACSSPNLEPSHVLVAI</sequence>
<dbReference type="PROSITE" id="PS00595">
    <property type="entry name" value="AA_TRANSFER_CLASS_5"/>
    <property type="match status" value="1"/>
</dbReference>
<feature type="domain" description="Aminotransferase class V" evidence="8">
    <location>
        <begin position="1"/>
        <end position="264"/>
    </location>
</feature>
<protein>
    <recommendedName>
        <fullName evidence="3">cysteine desulfurase</fullName>
        <ecNumber evidence="3">2.8.1.7</ecNumber>
    </recommendedName>
</protein>
<feature type="non-terminal residue" evidence="9">
    <location>
        <position position="1"/>
    </location>
</feature>
<dbReference type="InterPro" id="IPR015421">
    <property type="entry name" value="PyrdxlP-dep_Trfase_major"/>
</dbReference>
<reference evidence="9" key="1">
    <citation type="journal article" date="2014" name="Front. Microbiol.">
        <title>High frequency of phylogenetically diverse reductive dehalogenase-homologous genes in deep subseafloor sedimentary metagenomes.</title>
        <authorList>
            <person name="Kawai M."/>
            <person name="Futagami T."/>
            <person name="Toyoda A."/>
            <person name="Takaki Y."/>
            <person name="Nishi S."/>
            <person name="Hori S."/>
            <person name="Arai W."/>
            <person name="Tsubouchi T."/>
            <person name="Morono Y."/>
            <person name="Uchiyama I."/>
            <person name="Ito T."/>
            <person name="Fujiyama A."/>
            <person name="Inagaki F."/>
            <person name="Takami H."/>
        </authorList>
    </citation>
    <scope>NUCLEOTIDE SEQUENCE</scope>
    <source>
        <strain evidence="9">Expedition CK06-06</strain>
    </source>
</reference>
<dbReference type="PANTHER" id="PTHR11601">
    <property type="entry name" value="CYSTEINE DESULFURYLASE FAMILY MEMBER"/>
    <property type="match status" value="1"/>
</dbReference>
<dbReference type="FunFam" id="3.40.640.10:FF:000084">
    <property type="entry name" value="IscS-like cysteine desulfurase"/>
    <property type="match status" value="1"/>
</dbReference>
<keyword evidence="7" id="KW-0411">Iron-sulfur</keyword>
<dbReference type="PANTHER" id="PTHR11601:SF34">
    <property type="entry name" value="CYSTEINE DESULFURASE"/>
    <property type="match status" value="1"/>
</dbReference>
<evidence type="ECO:0000256" key="4">
    <source>
        <dbReference type="ARBA" id="ARBA00022723"/>
    </source>
</evidence>
<dbReference type="InterPro" id="IPR015424">
    <property type="entry name" value="PyrdxlP-dep_Trfase"/>
</dbReference>
<accession>X0VMB0</accession>
<dbReference type="EC" id="2.8.1.7" evidence="3"/>
<evidence type="ECO:0000256" key="1">
    <source>
        <dbReference type="ARBA" id="ARBA00001933"/>
    </source>
</evidence>
<dbReference type="EMBL" id="BARS01020882">
    <property type="protein sequence ID" value="GAG12332.1"/>
    <property type="molecule type" value="Genomic_DNA"/>
</dbReference>
<organism evidence="9">
    <name type="scientific">marine sediment metagenome</name>
    <dbReference type="NCBI Taxonomy" id="412755"/>
    <lineage>
        <taxon>unclassified sequences</taxon>
        <taxon>metagenomes</taxon>
        <taxon>ecological metagenomes</taxon>
    </lineage>
</organism>
<dbReference type="SUPFAM" id="SSF53383">
    <property type="entry name" value="PLP-dependent transferases"/>
    <property type="match status" value="1"/>
</dbReference>
<dbReference type="InterPro" id="IPR015422">
    <property type="entry name" value="PyrdxlP-dep_Trfase_small"/>
</dbReference>
<dbReference type="GO" id="GO:0051536">
    <property type="term" value="F:iron-sulfur cluster binding"/>
    <property type="evidence" value="ECO:0007669"/>
    <property type="project" value="UniProtKB-KW"/>
</dbReference>
<comment type="caution">
    <text evidence="9">The sequence shown here is derived from an EMBL/GenBank/DDBJ whole genome shotgun (WGS) entry which is preliminary data.</text>
</comment>
<comment type="similarity">
    <text evidence="2">Belongs to the class-V pyridoxal-phosphate-dependent aminotransferase family. NifS/IscS subfamily.</text>
</comment>
<dbReference type="Pfam" id="PF00266">
    <property type="entry name" value="Aminotran_5"/>
    <property type="match status" value="1"/>
</dbReference>
<comment type="cofactor">
    <cofactor evidence="1">
        <name>pyridoxal 5'-phosphate</name>
        <dbReference type="ChEBI" id="CHEBI:597326"/>
    </cofactor>
</comment>
<dbReference type="GO" id="GO:0031071">
    <property type="term" value="F:cysteine desulfurase activity"/>
    <property type="evidence" value="ECO:0007669"/>
    <property type="project" value="UniProtKB-EC"/>
</dbReference>
<feature type="non-terminal residue" evidence="9">
    <location>
        <position position="272"/>
    </location>
</feature>
<keyword evidence="5" id="KW-0663">Pyridoxal phosphate</keyword>
<dbReference type="GO" id="GO:0046872">
    <property type="term" value="F:metal ion binding"/>
    <property type="evidence" value="ECO:0007669"/>
    <property type="project" value="UniProtKB-KW"/>
</dbReference>
<dbReference type="InterPro" id="IPR020578">
    <property type="entry name" value="Aminotrans_V_PyrdxlP_BS"/>
</dbReference>
<keyword evidence="4" id="KW-0479">Metal-binding</keyword>
<evidence type="ECO:0000256" key="6">
    <source>
        <dbReference type="ARBA" id="ARBA00023004"/>
    </source>
</evidence>
<name>X0VMB0_9ZZZZ</name>
<evidence type="ECO:0000259" key="8">
    <source>
        <dbReference type="Pfam" id="PF00266"/>
    </source>
</evidence>
<dbReference type="Gene3D" id="3.90.1150.10">
    <property type="entry name" value="Aspartate Aminotransferase, domain 1"/>
    <property type="match status" value="1"/>
</dbReference>
<evidence type="ECO:0000313" key="9">
    <source>
        <dbReference type="EMBL" id="GAG12332.1"/>
    </source>
</evidence>
<dbReference type="InterPro" id="IPR000192">
    <property type="entry name" value="Aminotrans_V_dom"/>
</dbReference>
<evidence type="ECO:0000256" key="7">
    <source>
        <dbReference type="ARBA" id="ARBA00023014"/>
    </source>
</evidence>
<dbReference type="AlphaFoldDB" id="X0VMB0"/>
<gene>
    <name evidence="9" type="ORF">S01H1_33626</name>
</gene>